<proteinExistence type="predicted"/>
<gene>
    <name evidence="1" type="ORF">METZ01_LOCUS82540</name>
</gene>
<dbReference type="AlphaFoldDB" id="A0A381UNE3"/>
<organism evidence="1">
    <name type="scientific">marine metagenome</name>
    <dbReference type="NCBI Taxonomy" id="408172"/>
    <lineage>
        <taxon>unclassified sequences</taxon>
        <taxon>metagenomes</taxon>
        <taxon>ecological metagenomes</taxon>
    </lineage>
</organism>
<protein>
    <submittedName>
        <fullName evidence="1">Uncharacterized protein</fullName>
    </submittedName>
</protein>
<sequence>MVHLWWHGQRGWNPELKARYEELTATTQENNAVKCICHTADLYVAHSSSGLGHRPLKAETTGSNPVCATTLKLEE</sequence>
<reference evidence="1" key="1">
    <citation type="submission" date="2018-05" db="EMBL/GenBank/DDBJ databases">
        <authorList>
            <person name="Lanie J.A."/>
            <person name="Ng W.-L."/>
            <person name="Kazmierczak K.M."/>
            <person name="Andrzejewski T.M."/>
            <person name="Davidsen T.M."/>
            <person name="Wayne K.J."/>
            <person name="Tettelin H."/>
            <person name="Glass J.I."/>
            <person name="Rusch D."/>
            <person name="Podicherti R."/>
            <person name="Tsui H.-C.T."/>
            <person name="Winkler M.E."/>
        </authorList>
    </citation>
    <scope>NUCLEOTIDE SEQUENCE</scope>
</reference>
<evidence type="ECO:0000313" key="1">
    <source>
        <dbReference type="EMBL" id="SVA29686.1"/>
    </source>
</evidence>
<accession>A0A381UNE3</accession>
<name>A0A381UNE3_9ZZZZ</name>
<dbReference type="EMBL" id="UINC01006796">
    <property type="protein sequence ID" value="SVA29686.1"/>
    <property type="molecule type" value="Genomic_DNA"/>
</dbReference>